<dbReference type="Gene3D" id="1.10.510.10">
    <property type="entry name" value="Transferase(Phosphotransferase) domain 1"/>
    <property type="match status" value="1"/>
</dbReference>
<evidence type="ECO:0000256" key="4">
    <source>
        <dbReference type="ARBA" id="ARBA00022840"/>
    </source>
</evidence>
<evidence type="ECO:0000256" key="5">
    <source>
        <dbReference type="SAM" id="MobiDB-lite"/>
    </source>
</evidence>
<dbReference type="PROSITE" id="PS50011">
    <property type="entry name" value="PROTEIN_KINASE_DOM"/>
    <property type="match status" value="1"/>
</dbReference>
<reference evidence="7 8" key="1">
    <citation type="journal article" date="2016" name="Nat. Commun.">
        <title>Thousands of microbial genomes shed light on interconnected biogeochemical processes in an aquifer system.</title>
        <authorList>
            <person name="Anantharaman K."/>
            <person name="Brown C.T."/>
            <person name="Hug L.A."/>
            <person name="Sharon I."/>
            <person name="Castelle C.J."/>
            <person name="Probst A.J."/>
            <person name="Thomas B.C."/>
            <person name="Singh A."/>
            <person name="Wilkins M.J."/>
            <person name="Karaoz U."/>
            <person name="Brodie E.L."/>
            <person name="Williams K.H."/>
            <person name="Hubbard S.S."/>
            <person name="Banfield J.F."/>
        </authorList>
    </citation>
    <scope>NUCLEOTIDE SEQUENCE [LARGE SCALE GENOMIC DNA]</scope>
</reference>
<evidence type="ECO:0000256" key="3">
    <source>
        <dbReference type="ARBA" id="ARBA00022777"/>
    </source>
</evidence>
<dbReference type="EMBL" id="MGFE01000004">
    <property type="protein sequence ID" value="OGL99444.1"/>
    <property type="molecule type" value="Genomic_DNA"/>
</dbReference>
<dbReference type="InterPro" id="IPR008271">
    <property type="entry name" value="Ser/Thr_kinase_AS"/>
</dbReference>
<feature type="region of interest" description="Disordered" evidence="5">
    <location>
        <begin position="337"/>
        <end position="358"/>
    </location>
</feature>
<evidence type="ECO:0000313" key="7">
    <source>
        <dbReference type="EMBL" id="OGL99444.1"/>
    </source>
</evidence>
<evidence type="ECO:0000256" key="1">
    <source>
        <dbReference type="ARBA" id="ARBA00022679"/>
    </source>
</evidence>
<evidence type="ECO:0000256" key="2">
    <source>
        <dbReference type="ARBA" id="ARBA00022741"/>
    </source>
</evidence>
<feature type="region of interest" description="Disordered" evidence="5">
    <location>
        <begin position="419"/>
        <end position="444"/>
    </location>
</feature>
<name>A0A1F7WBH4_9BACT</name>
<dbReference type="AlphaFoldDB" id="A0A1F7WBH4"/>
<keyword evidence="1" id="KW-0808">Transferase</keyword>
<proteinExistence type="predicted"/>
<dbReference type="SUPFAM" id="SSF56112">
    <property type="entry name" value="Protein kinase-like (PK-like)"/>
    <property type="match status" value="1"/>
</dbReference>
<keyword evidence="3" id="KW-0418">Kinase</keyword>
<dbReference type="PANTHER" id="PTHR43289">
    <property type="entry name" value="MITOGEN-ACTIVATED PROTEIN KINASE KINASE KINASE 20-RELATED"/>
    <property type="match status" value="1"/>
</dbReference>
<dbReference type="Gene3D" id="3.30.200.20">
    <property type="entry name" value="Phosphorylase Kinase, domain 1"/>
    <property type="match status" value="1"/>
</dbReference>
<feature type="domain" description="Protein kinase" evidence="6">
    <location>
        <begin position="12"/>
        <end position="273"/>
    </location>
</feature>
<sequence length="550" mass="58450">MRHPESFENGRYKVICPRGEGGMAFVYLAVDTRLGRAVAIKMPRPNLLAHLNVIGRFAQETVTMARATHPHVVTLYEAGAEYLPDGTRTPYLVMEYVAGVNAEDVFDPRDSERFGAMSPRLASSIILPVLSALVELHAGGLIHRDIKPANIMVGWNPDVVKLMDFGIARIIQDAADDDRQTKTAMAMLTMGYSAPEQQLSAKAADARADVYAVAASLYAMVTGIVPKDLHNHGLSDSEFLSVPECLRSVIHGATRYDPDAREYQSAVMLMRAVRLAIRDEPEDDGSALRDWLKARRATSSVEAALSRAFGRGYTIVPEAGEADTAGYTKWFDREIAGESPETSEPESAPPAATSIPPTGRRRSFVMVAGGLAATAVVAMIAFAVPWPGVRSGVSEPKPVAIEEAIPASVPIAVAPEPVATVEPSPPQEVVDVPAPPSSKGKARVPVEKAKLPPTAPQGPVIEAADVSVDPVPEPMQPRGTVRLASGADSLSLVTANNTVYPAGTVPPGTYRLSAVFPTKGNAPNAGTVTVAANETVVVVCAETFKLCKPQ</sequence>
<protein>
    <recommendedName>
        <fullName evidence="6">Protein kinase domain-containing protein</fullName>
    </recommendedName>
</protein>
<keyword evidence="2" id="KW-0547">Nucleotide-binding</keyword>
<feature type="compositionally biased region" description="Low complexity" evidence="5">
    <location>
        <begin position="338"/>
        <end position="358"/>
    </location>
</feature>
<dbReference type="GO" id="GO:0004674">
    <property type="term" value="F:protein serine/threonine kinase activity"/>
    <property type="evidence" value="ECO:0007669"/>
    <property type="project" value="TreeGrafter"/>
</dbReference>
<dbReference type="InterPro" id="IPR000719">
    <property type="entry name" value="Prot_kinase_dom"/>
</dbReference>
<gene>
    <name evidence="7" type="ORF">A2304_02380</name>
</gene>
<evidence type="ECO:0000313" key="8">
    <source>
        <dbReference type="Proteomes" id="UP000176501"/>
    </source>
</evidence>
<dbReference type="Pfam" id="PF00069">
    <property type="entry name" value="Pkinase"/>
    <property type="match status" value="1"/>
</dbReference>
<dbReference type="CDD" id="cd14014">
    <property type="entry name" value="STKc_PknB_like"/>
    <property type="match status" value="1"/>
</dbReference>
<dbReference type="PANTHER" id="PTHR43289:SF6">
    <property type="entry name" value="SERINE_THREONINE-PROTEIN KINASE NEKL-3"/>
    <property type="match status" value="1"/>
</dbReference>
<evidence type="ECO:0000259" key="6">
    <source>
        <dbReference type="PROSITE" id="PS50011"/>
    </source>
</evidence>
<dbReference type="SMART" id="SM00220">
    <property type="entry name" value="S_TKc"/>
    <property type="match status" value="1"/>
</dbReference>
<organism evidence="7 8">
    <name type="scientific">Candidatus Uhrbacteria bacterium RIFOXYB2_FULL_57_15</name>
    <dbReference type="NCBI Taxonomy" id="1802422"/>
    <lineage>
        <taxon>Bacteria</taxon>
        <taxon>Candidatus Uhriibacteriota</taxon>
    </lineage>
</organism>
<dbReference type="GO" id="GO:0005524">
    <property type="term" value="F:ATP binding"/>
    <property type="evidence" value="ECO:0007669"/>
    <property type="project" value="UniProtKB-KW"/>
</dbReference>
<dbReference type="InterPro" id="IPR011009">
    <property type="entry name" value="Kinase-like_dom_sf"/>
</dbReference>
<dbReference type="PROSITE" id="PS00108">
    <property type="entry name" value="PROTEIN_KINASE_ST"/>
    <property type="match status" value="1"/>
</dbReference>
<dbReference type="Proteomes" id="UP000176501">
    <property type="component" value="Unassembled WGS sequence"/>
</dbReference>
<accession>A0A1F7WBH4</accession>
<comment type="caution">
    <text evidence="7">The sequence shown here is derived from an EMBL/GenBank/DDBJ whole genome shotgun (WGS) entry which is preliminary data.</text>
</comment>
<keyword evidence="4" id="KW-0067">ATP-binding</keyword>